<proteinExistence type="predicted"/>
<dbReference type="RefSeq" id="WP_182658685.1">
    <property type="nucleotide sequence ID" value="NZ_BAAAQG010000003.1"/>
</dbReference>
<dbReference type="InterPro" id="IPR050228">
    <property type="entry name" value="Carboxylesterase_BioH"/>
</dbReference>
<name>A0ABN2IAB4_9ACTN</name>
<sequence length="311" mass="33781">MTSSEIETRSDHPHTAEPRSFTLAGAAGMLVGDVWEPIGDADPVDEILMLHGGAQTRNSWNRAARRLATEGYRVTTMDARGHGDSDWAEDGDYDIHRMVDDLELIVAARFPGRLPVLVGASLGGLTGLLALGTAKPVARALVLVDVTPKIEAKGVQRIGEFMRSGLDGFADLEAAAEAIAAYQPGRQRPTNLDGLRKNLRQKGDGRWYWHWDPRFVAGATGDNAEIGNDYFEGIVPHVTEPTMLIRGSRSDIVSDESVAHLLRHLPHAYTHEVADAGHMVAGDDNAVFLDQLEWFLAEILGSPPRPGARGE</sequence>
<dbReference type="SUPFAM" id="SSF53474">
    <property type="entry name" value="alpha/beta-Hydrolases"/>
    <property type="match status" value="1"/>
</dbReference>
<dbReference type="Pfam" id="PF00561">
    <property type="entry name" value="Abhydrolase_1"/>
    <property type="match status" value="1"/>
</dbReference>
<gene>
    <name evidence="2" type="ORF">GCM10009831_07640</name>
</gene>
<dbReference type="PRINTS" id="PR00111">
    <property type="entry name" value="ABHYDROLASE"/>
</dbReference>
<protein>
    <submittedName>
        <fullName evidence="2">Alpha/beta hydrolase</fullName>
    </submittedName>
</protein>
<dbReference type="Gene3D" id="3.40.50.1820">
    <property type="entry name" value="alpha/beta hydrolase"/>
    <property type="match status" value="1"/>
</dbReference>
<keyword evidence="2" id="KW-0378">Hydrolase</keyword>
<feature type="domain" description="AB hydrolase-1" evidence="1">
    <location>
        <begin position="47"/>
        <end position="280"/>
    </location>
</feature>
<reference evidence="2 3" key="1">
    <citation type="journal article" date="2019" name="Int. J. Syst. Evol. Microbiol.">
        <title>The Global Catalogue of Microorganisms (GCM) 10K type strain sequencing project: providing services to taxonomists for standard genome sequencing and annotation.</title>
        <authorList>
            <consortium name="The Broad Institute Genomics Platform"/>
            <consortium name="The Broad Institute Genome Sequencing Center for Infectious Disease"/>
            <person name="Wu L."/>
            <person name="Ma J."/>
        </authorList>
    </citation>
    <scope>NUCLEOTIDE SEQUENCE [LARGE SCALE GENOMIC DNA]</scope>
    <source>
        <strain evidence="2 3">JCM 16002</strain>
    </source>
</reference>
<dbReference type="PANTHER" id="PTHR43194">
    <property type="entry name" value="HYDROLASE ALPHA/BETA FOLD FAMILY"/>
    <property type="match status" value="1"/>
</dbReference>
<dbReference type="InterPro" id="IPR029058">
    <property type="entry name" value="AB_hydrolase_fold"/>
</dbReference>
<dbReference type="Proteomes" id="UP001500383">
    <property type="component" value="Unassembled WGS sequence"/>
</dbReference>
<evidence type="ECO:0000313" key="2">
    <source>
        <dbReference type="EMBL" id="GAA1701260.1"/>
    </source>
</evidence>
<dbReference type="PANTHER" id="PTHR43194:SF2">
    <property type="entry name" value="PEROXISOMAL MEMBRANE PROTEIN LPX1"/>
    <property type="match status" value="1"/>
</dbReference>
<accession>A0ABN2IAB4</accession>
<dbReference type="EMBL" id="BAAAQG010000003">
    <property type="protein sequence ID" value="GAA1701260.1"/>
    <property type="molecule type" value="Genomic_DNA"/>
</dbReference>
<evidence type="ECO:0000313" key="3">
    <source>
        <dbReference type="Proteomes" id="UP001500383"/>
    </source>
</evidence>
<evidence type="ECO:0000259" key="1">
    <source>
        <dbReference type="Pfam" id="PF00561"/>
    </source>
</evidence>
<organism evidence="2 3">
    <name type="scientific">Dietzia cercidiphylli</name>
    <dbReference type="NCBI Taxonomy" id="498199"/>
    <lineage>
        <taxon>Bacteria</taxon>
        <taxon>Bacillati</taxon>
        <taxon>Actinomycetota</taxon>
        <taxon>Actinomycetes</taxon>
        <taxon>Mycobacteriales</taxon>
        <taxon>Dietziaceae</taxon>
        <taxon>Dietzia</taxon>
    </lineage>
</organism>
<comment type="caution">
    <text evidence="2">The sequence shown here is derived from an EMBL/GenBank/DDBJ whole genome shotgun (WGS) entry which is preliminary data.</text>
</comment>
<keyword evidence="3" id="KW-1185">Reference proteome</keyword>
<dbReference type="InterPro" id="IPR000073">
    <property type="entry name" value="AB_hydrolase_1"/>
</dbReference>
<dbReference type="GO" id="GO:0016787">
    <property type="term" value="F:hydrolase activity"/>
    <property type="evidence" value="ECO:0007669"/>
    <property type="project" value="UniProtKB-KW"/>
</dbReference>